<dbReference type="InterPro" id="IPR051678">
    <property type="entry name" value="AGP_Transferase"/>
</dbReference>
<dbReference type="EMBL" id="ML987199">
    <property type="protein sequence ID" value="KAF2245843.1"/>
    <property type="molecule type" value="Genomic_DNA"/>
</dbReference>
<dbReference type="Gene3D" id="3.90.1200.10">
    <property type="match status" value="1"/>
</dbReference>
<keyword evidence="3" id="KW-1185">Reference proteome</keyword>
<evidence type="ECO:0000259" key="1">
    <source>
        <dbReference type="Pfam" id="PF01636"/>
    </source>
</evidence>
<dbReference type="SUPFAM" id="SSF56112">
    <property type="entry name" value="Protein kinase-like (PK-like)"/>
    <property type="match status" value="1"/>
</dbReference>
<reference evidence="2" key="1">
    <citation type="journal article" date="2020" name="Stud. Mycol.">
        <title>101 Dothideomycetes genomes: a test case for predicting lifestyles and emergence of pathogens.</title>
        <authorList>
            <person name="Haridas S."/>
            <person name="Albert R."/>
            <person name="Binder M."/>
            <person name="Bloem J."/>
            <person name="Labutti K."/>
            <person name="Salamov A."/>
            <person name="Andreopoulos B."/>
            <person name="Baker S."/>
            <person name="Barry K."/>
            <person name="Bills G."/>
            <person name="Bluhm B."/>
            <person name="Cannon C."/>
            <person name="Castanera R."/>
            <person name="Culley D."/>
            <person name="Daum C."/>
            <person name="Ezra D."/>
            <person name="Gonzalez J."/>
            <person name="Henrissat B."/>
            <person name="Kuo A."/>
            <person name="Liang C."/>
            <person name="Lipzen A."/>
            <person name="Lutzoni F."/>
            <person name="Magnuson J."/>
            <person name="Mondo S."/>
            <person name="Nolan M."/>
            <person name="Ohm R."/>
            <person name="Pangilinan J."/>
            <person name="Park H.-J."/>
            <person name="Ramirez L."/>
            <person name="Alfaro M."/>
            <person name="Sun H."/>
            <person name="Tritt A."/>
            <person name="Yoshinaga Y."/>
            <person name="Zwiers L.-H."/>
            <person name="Turgeon B."/>
            <person name="Goodwin S."/>
            <person name="Spatafora J."/>
            <person name="Crous P."/>
            <person name="Grigoriev I."/>
        </authorList>
    </citation>
    <scope>NUCLEOTIDE SEQUENCE</scope>
    <source>
        <strain evidence="2">CBS 122368</strain>
    </source>
</reference>
<evidence type="ECO:0000313" key="3">
    <source>
        <dbReference type="Proteomes" id="UP000800094"/>
    </source>
</evidence>
<dbReference type="RefSeq" id="XP_033680847.1">
    <property type="nucleotide sequence ID" value="XM_033834312.1"/>
</dbReference>
<dbReference type="AlphaFoldDB" id="A0A6A6I8I7"/>
<dbReference type="Proteomes" id="UP000800094">
    <property type="component" value="Unassembled WGS sequence"/>
</dbReference>
<name>A0A6A6I8I7_9PLEO</name>
<gene>
    <name evidence="2" type="ORF">BU26DRAFT_57389</name>
</gene>
<evidence type="ECO:0000313" key="2">
    <source>
        <dbReference type="EMBL" id="KAF2245843.1"/>
    </source>
</evidence>
<dbReference type="GeneID" id="54587642"/>
<proteinExistence type="predicted"/>
<accession>A0A6A6I8I7</accession>
<protein>
    <recommendedName>
        <fullName evidence="1">Aminoglycoside phosphotransferase domain-containing protein</fullName>
    </recommendedName>
</protein>
<feature type="domain" description="Aminoglycoside phosphotransferase" evidence="1">
    <location>
        <begin position="99"/>
        <end position="233"/>
    </location>
</feature>
<dbReference type="Pfam" id="PF01636">
    <property type="entry name" value="APH"/>
    <property type="match status" value="1"/>
</dbReference>
<dbReference type="InterPro" id="IPR011009">
    <property type="entry name" value="Kinase-like_dom_sf"/>
</dbReference>
<dbReference type="PANTHER" id="PTHR21310">
    <property type="entry name" value="AMINOGLYCOSIDE PHOSPHOTRANSFERASE-RELATED-RELATED"/>
    <property type="match status" value="1"/>
</dbReference>
<dbReference type="PANTHER" id="PTHR21310:SF59">
    <property type="entry name" value="AMINOGLYCOSIDE PHOSPHOTRANSFERASE DOMAIN-CONTAINING PROTEIN"/>
    <property type="match status" value="1"/>
</dbReference>
<dbReference type="OrthoDB" id="5598852at2759"/>
<organism evidence="2 3">
    <name type="scientific">Trematosphaeria pertusa</name>
    <dbReference type="NCBI Taxonomy" id="390896"/>
    <lineage>
        <taxon>Eukaryota</taxon>
        <taxon>Fungi</taxon>
        <taxon>Dikarya</taxon>
        <taxon>Ascomycota</taxon>
        <taxon>Pezizomycotina</taxon>
        <taxon>Dothideomycetes</taxon>
        <taxon>Pleosporomycetidae</taxon>
        <taxon>Pleosporales</taxon>
        <taxon>Massarineae</taxon>
        <taxon>Trematosphaeriaceae</taxon>
        <taxon>Trematosphaeria</taxon>
    </lineage>
</organism>
<sequence>MPNVVYTLNNAIDSFFSEAGASSSKIQCDDFVRRRYGGQIQPVNIQGLTSYTVIAGPSGNKIIQFREQTALLDMNMLELAKDIHGDVVPSCSELGWVGDPSGSPLAIYEMDRLRGENYIIARPSLTRDKRLNTVYSLASFFAQSWQKGKLASSRLANTSAISTECYARFEYLANTLPKRFLPAVTEIQAALPALLDGCYPVVLTHSDLNEMNILVDPDSGEITGVVDWPSASILPFGFALYALESALGSMGSGGWKWFDGVDGLRDAFWSAFREQTGLSEPQTRLVKLAGKAGILIRYGTAYDCGFPGMIGVRDENAEDFRYLDALIF</sequence>
<dbReference type="InterPro" id="IPR002575">
    <property type="entry name" value="Aminoglycoside_PTrfase"/>
</dbReference>